<accession>A0A1C6I9R2</accession>
<gene>
    <name evidence="1" type="ORF">SAMEA3545359_01327</name>
</gene>
<name>A0A1C6I9R2_9FIRM</name>
<organism evidence="1">
    <name type="scientific">uncultured Anaerotruncus sp</name>
    <dbReference type="NCBI Taxonomy" id="905011"/>
    <lineage>
        <taxon>Bacteria</taxon>
        <taxon>Bacillati</taxon>
        <taxon>Bacillota</taxon>
        <taxon>Clostridia</taxon>
        <taxon>Eubacteriales</taxon>
        <taxon>Oscillospiraceae</taxon>
        <taxon>Anaerotruncus</taxon>
        <taxon>environmental samples</taxon>
    </lineage>
</organism>
<proteinExistence type="predicted"/>
<dbReference type="EMBL" id="FMHG01000001">
    <property type="protein sequence ID" value="SCJ66571.1"/>
    <property type="molecule type" value="Genomic_DNA"/>
</dbReference>
<dbReference type="AlphaFoldDB" id="A0A1C6I9R2"/>
<sequence>MDIQDRIDCAERALTRANDLLKNLLQRDGVTIRMAHLACIAMADIDEAIAYLDDYGCAKSTPVPVAPETDVQSEDYSISSRPNIPPHRHKVKPRLIAKDPCKDCAQARPGGCPYTCAARNRYIAAVERYYSKTMLDV</sequence>
<reference evidence="1" key="1">
    <citation type="submission" date="2015-09" db="EMBL/GenBank/DDBJ databases">
        <authorList>
            <consortium name="Pathogen Informatics"/>
        </authorList>
    </citation>
    <scope>NUCLEOTIDE SEQUENCE</scope>
    <source>
        <strain evidence="1">2789STDY5834896</strain>
    </source>
</reference>
<evidence type="ECO:0000313" key="1">
    <source>
        <dbReference type="EMBL" id="SCJ66571.1"/>
    </source>
</evidence>
<protein>
    <submittedName>
        <fullName evidence="1">Uncharacterized protein</fullName>
    </submittedName>
</protein>